<protein>
    <submittedName>
        <fullName evidence="1">Uncharacterized protein</fullName>
    </submittedName>
</protein>
<gene>
    <name evidence="1" type="ORF">GCM10023350_52460</name>
</gene>
<evidence type="ECO:0000313" key="1">
    <source>
        <dbReference type="EMBL" id="GAA4759728.1"/>
    </source>
</evidence>
<dbReference type="EMBL" id="BAABKN010000037">
    <property type="protein sequence ID" value="GAA4759728.1"/>
    <property type="molecule type" value="Genomic_DNA"/>
</dbReference>
<accession>A0ABP8ZLC0</accession>
<name>A0ABP8ZLC0_9ACTN</name>
<organism evidence="1 2">
    <name type="scientific">Nocardioides endophyticus</name>
    <dbReference type="NCBI Taxonomy" id="1353775"/>
    <lineage>
        <taxon>Bacteria</taxon>
        <taxon>Bacillati</taxon>
        <taxon>Actinomycetota</taxon>
        <taxon>Actinomycetes</taxon>
        <taxon>Propionibacteriales</taxon>
        <taxon>Nocardioidaceae</taxon>
        <taxon>Nocardioides</taxon>
    </lineage>
</organism>
<comment type="caution">
    <text evidence="1">The sequence shown here is derived from an EMBL/GenBank/DDBJ whole genome shotgun (WGS) entry which is preliminary data.</text>
</comment>
<dbReference type="Proteomes" id="UP001499882">
    <property type="component" value="Unassembled WGS sequence"/>
</dbReference>
<reference evidence="2" key="1">
    <citation type="journal article" date="2019" name="Int. J. Syst. Evol. Microbiol.">
        <title>The Global Catalogue of Microorganisms (GCM) 10K type strain sequencing project: providing services to taxonomists for standard genome sequencing and annotation.</title>
        <authorList>
            <consortium name="The Broad Institute Genomics Platform"/>
            <consortium name="The Broad Institute Genome Sequencing Center for Infectious Disease"/>
            <person name="Wu L."/>
            <person name="Ma J."/>
        </authorList>
    </citation>
    <scope>NUCLEOTIDE SEQUENCE [LARGE SCALE GENOMIC DNA]</scope>
    <source>
        <strain evidence="2">JCM 18532</strain>
    </source>
</reference>
<sequence>MYGETGELMRTQLAALLRQYRIAQRLGGPSRWAPDGLASPTEREELGQQIQQYRQTVITWCSRTLQTVQTITFSNVPSRRADPFRPDTEDGATAELVRALEHTRRHSSAPLATIGLLTTPSDNPVVELWRQAARAAALAEHDTSGELAHRLTTPQAQALAGDVAAIAQALVVLDQRYRSIPGWEHLADPGRLGWTALATGLDMSLDQPDYTVDQAGWRPRIKPIRGAPKPGILGVLQAEHNLLVRLKSIPTAMNLRLIVDSQRLLSSHLHPYAERVDPRLASQWQARATTYALVQQQLRNLGGRLGKGNIAAAEAANVLGRLKSVAPGTVIEPRVLDGFQTVFNRVDTRIADIIEEGVTHATLLQRVTLPRVVDTTQQLVHPLRERFIPVAHAADAAVVRTVRDQLRPSAGEVQRATPGRSRADLHAALVYRPTQGVAEREGPRL</sequence>
<keyword evidence="2" id="KW-1185">Reference proteome</keyword>
<proteinExistence type="predicted"/>
<evidence type="ECO:0000313" key="2">
    <source>
        <dbReference type="Proteomes" id="UP001499882"/>
    </source>
</evidence>